<dbReference type="EMBL" id="QPJT01000033">
    <property type="protein sequence ID" value="RCX09870.1"/>
    <property type="molecule type" value="Genomic_DNA"/>
</dbReference>
<proteinExistence type="predicted"/>
<dbReference type="AlphaFoldDB" id="A0A369AKI2"/>
<reference evidence="2 3" key="1">
    <citation type="submission" date="2018-07" db="EMBL/GenBank/DDBJ databases">
        <title>Genomic Encyclopedia of Type Strains, Phase IV (KMG-IV): sequencing the most valuable type-strain genomes for metagenomic binning, comparative biology and taxonomic classification.</title>
        <authorList>
            <person name="Goeker M."/>
        </authorList>
    </citation>
    <scope>NUCLEOTIDE SEQUENCE [LARGE SCALE GENOMIC DNA]</scope>
    <source>
        <strain evidence="2 3">DSM 27016</strain>
    </source>
</reference>
<evidence type="ECO:0000256" key="1">
    <source>
        <dbReference type="SAM" id="MobiDB-lite"/>
    </source>
</evidence>
<dbReference type="RefSeq" id="WP_114299695.1">
    <property type="nucleotide sequence ID" value="NZ_QPJT01000033.1"/>
</dbReference>
<evidence type="ECO:0000313" key="3">
    <source>
        <dbReference type="Proteomes" id="UP000253034"/>
    </source>
</evidence>
<keyword evidence="3" id="KW-1185">Reference proteome</keyword>
<comment type="caution">
    <text evidence="2">The sequence shown here is derived from an EMBL/GenBank/DDBJ whole genome shotgun (WGS) entry which is preliminary data.</text>
</comment>
<protein>
    <submittedName>
        <fullName evidence="2">Uncharacterized protein</fullName>
    </submittedName>
</protein>
<sequence>MRMNIIKWDDSIYHRYIHRFPCIVHKKGSSSQAGKHKEAPTASPDDACTDIKTAKSISCGQTDGTDSSTALKTVPGAYEVCESDNITGIGVGQIIECDIIYGCISDL</sequence>
<organism evidence="2 3">
    <name type="scientific">Anaerobacterium chartisolvens</name>
    <dbReference type="NCBI Taxonomy" id="1297424"/>
    <lineage>
        <taxon>Bacteria</taxon>
        <taxon>Bacillati</taxon>
        <taxon>Bacillota</taxon>
        <taxon>Clostridia</taxon>
        <taxon>Eubacteriales</taxon>
        <taxon>Oscillospiraceae</taxon>
        <taxon>Anaerobacterium</taxon>
    </lineage>
</organism>
<evidence type="ECO:0000313" key="2">
    <source>
        <dbReference type="EMBL" id="RCX09870.1"/>
    </source>
</evidence>
<feature type="region of interest" description="Disordered" evidence="1">
    <location>
        <begin position="28"/>
        <end position="47"/>
    </location>
</feature>
<name>A0A369AKI2_9FIRM</name>
<accession>A0A369AKI2</accession>
<gene>
    <name evidence="2" type="ORF">DFR58_1339</name>
</gene>
<dbReference type="Proteomes" id="UP000253034">
    <property type="component" value="Unassembled WGS sequence"/>
</dbReference>